<keyword evidence="2 8" id="KW-1003">Cell membrane</keyword>
<gene>
    <name evidence="10" type="primary">Gr23a</name>
</gene>
<evidence type="ECO:0000256" key="5">
    <source>
        <dbReference type="ARBA" id="ARBA00023136"/>
    </source>
</evidence>
<evidence type="ECO:0000256" key="2">
    <source>
        <dbReference type="ARBA" id="ARBA00022475"/>
    </source>
</evidence>
<dbReference type="GO" id="GO:0030425">
    <property type="term" value="C:dendrite"/>
    <property type="evidence" value="ECO:0007669"/>
    <property type="project" value="TreeGrafter"/>
</dbReference>
<evidence type="ECO:0000256" key="8">
    <source>
        <dbReference type="RuleBase" id="RU363108"/>
    </source>
</evidence>
<dbReference type="GO" id="GO:0007165">
    <property type="term" value="P:signal transduction"/>
    <property type="evidence" value="ECO:0007669"/>
    <property type="project" value="UniProtKB-KW"/>
</dbReference>
<evidence type="ECO:0000256" key="4">
    <source>
        <dbReference type="ARBA" id="ARBA00022989"/>
    </source>
</evidence>
<comment type="function">
    <text evidence="8">Gustatory receptor which mediates acceptance or avoidance behavior, depending on its substrates.</text>
</comment>
<dbReference type="GO" id="GO:0005886">
    <property type="term" value="C:plasma membrane"/>
    <property type="evidence" value="ECO:0007669"/>
    <property type="project" value="UniProtKB-SubCell"/>
</dbReference>
<dbReference type="GO" id="GO:0008049">
    <property type="term" value="P:male courtship behavior"/>
    <property type="evidence" value="ECO:0007669"/>
    <property type="project" value="TreeGrafter"/>
</dbReference>
<feature type="transmembrane region" description="Helical" evidence="8">
    <location>
        <begin position="80"/>
        <end position="102"/>
    </location>
</feature>
<evidence type="ECO:0000256" key="1">
    <source>
        <dbReference type="ARBA" id="ARBA00004651"/>
    </source>
</evidence>
<dbReference type="InParanoid" id="A0A6I8VAG2"/>
<feature type="transmembrane region" description="Helical" evidence="8">
    <location>
        <begin position="358"/>
        <end position="378"/>
    </location>
</feature>
<dbReference type="GO" id="GO:0050909">
    <property type="term" value="P:sensory perception of taste"/>
    <property type="evidence" value="ECO:0007669"/>
    <property type="project" value="InterPro"/>
</dbReference>
<dbReference type="Proteomes" id="UP000001819">
    <property type="component" value="Chromosome 4"/>
</dbReference>
<evidence type="ECO:0000256" key="3">
    <source>
        <dbReference type="ARBA" id="ARBA00022692"/>
    </source>
</evidence>
<keyword evidence="4 8" id="KW-1133">Transmembrane helix</keyword>
<evidence type="ECO:0000256" key="7">
    <source>
        <dbReference type="ARBA" id="ARBA00023224"/>
    </source>
</evidence>
<keyword evidence="3 8" id="KW-0812">Transmembrane</keyword>
<evidence type="ECO:0000313" key="10">
    <source>
        <dbReference type="RefSeq" id="XP_015036619.2"/>
    </source>
</evidence>
<dbReference type="FunCoup" id="A0A6I8VAG2">
    <property type="interactions" value="6"/>
</dbReference>
<dbReference type="Pfam" id="PF08395">
    <property type="entry name" value="7tm_7"/>
    <property type="match status" value="1"/>
</dbReference>
<dbReference type="PANTHER" id="PTHR21143">
    <property type="entry name" value="INVERTEBRATE GUSTATORY RECEPTOR"/>
    <property type="match status" value="1"/>
</dbReference>
<keyword evidence="5 8" id="KW-0472">Membrane</keyword>
<dbReference type="GO" id="GO:0030424">
    <property type="term" value="C:axon"/>
    <property type="evidence" value="ECO:0007669"/>
    <property type="project" value="TreeGrafter"/>
</dbReference>
<dbReference type="PANTHER" id="PTHR21143:SF133">
    <property type="entry name" value="GUSTATORY AND PHEROMONE RECEPTOR 32A-RELATED"/>
    <property type="match status" value="1"/>
</dbReference>
<sequence>MARVPFTTITWSSDCSMNSFECLTRRCLAGVFWLMGLVPLPPSSQLCSLLLSLAIRCCWIVYLVYLLSIGIGFWSVATESVGNVVGTMLFMGSTVLGLLLLLESVLKQKTHRQLEDLRFQSQLQLQRLGRFGRGRQAAYLLPLIGTQFACDLVRVLISAEVGTMISPVFLVSLPLMWLLRLRYVQLVQHVMDLNHRSLQLRRSLLALAAGNDLWQPYGVQEWAQLQTLRKTYQRIFECYEVLSDCYGWGMLGLHLATSFEFVTNAYWMITGLYEEQNLLILTFNGATAVDFGTPIATLSWYGDAGAENGREIGCLISKLVKPLGSRRYNHLVSEFSLQTLHQRFVVTAKDFFSLNLHLLSSMFAAVVTYLVILIQFMFAERSANAYSG</sequence>
<reference evidence="10" key="1">
    <citation type="submission" date="2025-08" db="UniProtKB">
        <authorList>
            <consortium name="RefSeq"/>
        </authorList>
    </citation>
    <scope>IDENTIFICATION</scope>
    <source>
        <strain evidence="10">MV-25-SWS-2005</strain>
        <tissue evidence="10">Whole body</tissue>
    </source>
</reference>
<name>A0A6I8VAG2_DROPS</name>
<comment type="caution">
    <text evidence="8">Lacks conserved residue(s) required for the propagation of feature annotation.</text>
</comment>
<evidence type="ECO:0000256" key="6">
    <source>
        <dbReference type="ARBA" id="ARBA00023170"/>
    </source>
</evidence>
<keyword evidence="6 8" id="KW-0675">Receptor</keyword>
<feature type="transmembrane region" description="Helical" evidence="8">
    <location>
        <begin position="53"/>
        <end position="74"/>
    </location>
</feature>
<comment type="subcellular location">
    <subcellularLocation>
        <location evidence="1 8">Cell membrane</location>
        <topology evidence="1 8">Multi-pass membrane protein</topology>
    </subcellularLocation>
</comment>
<dbReference type="RefSeq" id="XP_015036619.2">
    <property type="nucleotide sequence ID" value="XM_015181133.2"/>
</dbReference>
<keyword evidence="7 8" id="KW-0807">Transducer</keyword>
<comment type="similarity">
    <text evidence="8">Belongs to the insect chemoreceptor superfamily. Gustatory receptor (GR) family.</text>
</comment>
<dbReference type="KEGG" id="dpo:4816461"/>
<keyword evidence="9" id="KW-1185">Reference proteome</keyword>
<accession>A0A6I8VAG2</accession>
<protein>
    <recommendedName>
        <fullName evidence="8">Gustatory receptor</fullName>
    </recommendedName>
</protein>
<dbReference type="InterPro" id="IPR013604">
    <property type="entry name" value="7TM_chemorcpt"/>
</dbReference>
<dbReference type="AlphaFoldDB" id="A0A6I8VAG2"/>
<proteinExistence type="inferred from homology"/>
<dbReference type="GO" id="GO:0043025">
    <property type="term" value="C:neuronal cell body"/>
    <property type="evidence" value="ECO:0007669"/>
    <property type="project" value="TreeGrafter"/>
</dbReference>
<organism evidence="9 10">
    <name type="scientific">Drosophila pseudoobscura pseudoobscura</name>
    <name type="common">Fruit fly</name>
    <dbReference type="NCBI Taxonomy" id="46245"/>
    <lineage>
        <taxon>Eukaryota</taxon>
        <taxon>Metazoa</taxon>
        <taxon>Ecdysozoa</taxon>
        <taxon>Arthropoda</taxon>
        <taxon>Hexapoda</taxon>
        <taxon>Insecta</taxon>
        <taxon>Pterygota</taxon>
        <taxon>Neoptera</taxon>
        <taxon>Endopterygota</taxon>
        <taxon>Diptera</taxon>
        <taxon>Brachycera</taxon>
        <taxon>Muscomorpha</taxon>
        <taxon>Ephydroidea</taxon>
        <taxon>Drosophilidae</taxon>
        <taxon>Drosophila</taxon>
        <taxon>Sophophora</taxon>
    </lineage>
</organism>
<dbReference type="GO" id="GO:0007635">
    <property type="term" value="P:chemosensory behavior"/>
    <property type="evidence" value="ECO:0007669"/>
    <property type="project" value="TreeGrafter"/>
</dbReference>
<evidence type="ECO:0000313" key="9">
    <source>
        <dbReference type="Proteomes" id="UP000001819"/>
    </source>
</evidence>